<dbReference type="AlphaFoldDB" id="A0A426Z8K4"/>
<reference evidence="1 2" key="1">
    <citation type="journal article" date="2014" name="Agronomy (Basel)">
        <title>A Draft Genome Sequence for Ensete ventricosum, the Drought-Tolerant Tree Against Hunger.</title>
        <authorList>
            <person name="Harrison J."/>
            <person name="Moore K.A."/>
            <person name="Paszkiewicz K."/>
            <person name="Jones T."/>
            <person name="Grant M."/>
            <person name="Ambacheew D."/>
            <person name="Muzemil S."/>
            <person name="Studholme D.J."/>
        </authorList>
    </citation>
    <scope>NUCLEOTIDE SEQUENCE [LARGE SCALE GENOMIC DNA]</scope>
</reference>
<protein>
    <recommendedName>
        <fullName evidence="3">Integrase zinc-binding domain-containing protein</fullName>
    </recommendedName>
</protein>
<evidence type="ECO:0008006" key="3">
    <source>
        <dbReference type="Google" id="ProtNLM"/>
    </source>
</evidence>
<dbReference type="Proteomes" id="UP000287651">
    <property type="component" value="Unassembled WGS sequence"/>
</dbReference>
<name>A0A426Z8K4_ENSVE</name>
<dbReference type="EMBL" id="AMZH03007846">
    <property type="protein sequence ID" value="RRT60320.1"/>
    <property type="molecule type" value="Genomic_DNA"/>
</dbReference>
<gene>
    <name evidence="1" type="ORF">B296_00045079</name>
</gene>
<proteinExistence type="predicted"/>
<comment type="caution">
    <text evidence="1">The sequence shown here is derived from an EMBL/GenBank/DDBJ whole genome shotgun (WGS) entry which is preliminary data.</text>
</comment>
<sequence>MAKLYNRRVQPWQVKVDDLVLRRAEISDSTHTREKLALNWEGPYRVTNIIRDETYRLTTQEGNQLLRT</sequence>
<evidence type="ECO:0000313" key="2">
    <source>
        <dbReference type="Proteomes" id="UP000287651"/>
    </source>
</evidence>
<organism evidence="1 2">
    <name type="scientific">Ensete ventricosum</name>
    <name type="common">Abyssinian banana</name>
    <name type="synonym">Musa ensete</name>
    <dbReference type="NCBI Taxonomy" id="4639"/>
    <lineage>
        <taxon>Eukaryota</taxon>
        <taxon>Viridiplantae</taxon>
        <taxon>Streptophyta</taxon>
        <taxon>Embryophyta</taxon>
        <taxon>Tracheophyta</taxon>
        <taxon>Spermatophyta</taxon>
        <taxon>Magnoliopsida</taxon>
        <taxon>Liliopsida</taxon>
        <taxon>Zingiberales</taxon>
        <taxon>Musaceae</taxon>
        <taxon>Ensete</taxon>
    </lineage>
</organism>
<evidence type="ECO:0000313" key="1">
    <source>
        <dbReference type="EMBL" id="RRT60320.1"/>
    </source>
</evidence>
<accession>A0A426Z8K4</accession>